<name>A0A8H5M911_9AGAR</name>
<comment type="caution">
    <text evidence="8">The sequence shown here is derived from an EMBL/GenBank/DDBJ whole genome shotgun (WGS) entry which is preliminary data.</text>
</comment>
<keyword evidence="9" id="KW-1185">Reference proteome</keyword>
<accession>A0A8H5M911</accession>
<dbReference type="GO" id="GO:0043495">
    <property type="term" value="F:protein-membrane adaptor activity"/>
    <property type="evidence" value="ECO:0007669"/>
    <property type="project" value="TreeGrafter"/>
</dbReference>
<sequence length="383" mass="43626">MLLIIFWTEWQQRENCDPTHTILSNTTIQLPDFTHRMFARLPQNKAKMIRRVIAEDDSLVVMTERPSFRRLGRKTVRVSLQYEERSISSLYDMASQNKPIARTGPSSVKKIMINVTGVAENQSQPLRLLAWFMALFTIILIVAVSLGCALWNMRPSVDMPPLNIPLLHPPVQRDFAIHAQGSSIIPQLTSPTHGLRKHIIPSFSWMMYRVRGYDISTLHIRAPTVMLEEDTHVGACWKFSGSKGHFTISLPTPVHISDIAFYYPVRDLLSPLAAQQAPQNITIWGFFSKESMTRFPQPTVPAMRALDFFGLKKLSTRPDWQEAMLFPLTQFTFTLSPTSNYQRFGLPSRNTTLPLDTIVVEIMSNWGAPTTCIYRIGVYGDKS</sequence>
<dbReference type="EMBL" id="JAACJP010000074">
    <property type="protein sequence ID" value="KAF5366883.1"/>
    <property type="molecule type" value="Genomic_DNA"/>
</dbReference>
<dbReference type="OrthoDB" id="342281at2759"/>
<dbReference type="Gene3D" id="2.60.120.260">
    <property type="entry name" value="Galactose-binding domain-like"/>
    <property type="match status" value="1"/>
</dbReference>
<dbReference type="GO" id="GO:0034993">
    <property type="term" value="C:meiotic nuclear membrane microtubule tethering complex"/>
    <property type="evidence" value="ECO:0007669"/>
    <property type="project" value="TreeGrafter"/>
</dbReference>
<dbReference type="EMBL" id="JAACJP010000004">
    <property type="protein sequence ID" value="KAF5385192.1"/>
    <property type="molecule type" value="Genomic_DNA"/>
</dbReference>
<dbReference type="PROSITE" id="PS51469">
    <property type="entry name" value="SUN"/>
    <property type="match status" value="1"/>
</dbReference>
<reference evidence="8 9" key="1">
    <citation type="journal article" date="2020" name="ISME J.">
        <title>Uncovering the hidden diversity of litter-decomposition mechanisms in mushroom-forming fungi.</title>
        <authorList>
            <person name="Floudas D."/>
            <person name="Bentzer J."/>
            <person name="Ahren D."/>
            <person name="Johansson T."/>
            <person name="Persson P."/>
            <person name="Tunlid A."/>
        </authorList>
    </citation>
    <scope>NUCLEOTIDE SEQUENCE [LARGE SCALE GENOMIC DNA]</scope>
    <source>
        <strain evidence="8 9">CBS 661.87</strain>
    </source>
</reference>
<evidence type="ECO:0000256" key="1">
    <source>
        <dbReference type="ARBA" id="ARBA00004370"/>
    </source>
</evidence>
<evidence type="ECO:0000256" key="2">
    <source>
        <dbReference type="ARBA" id="ARBA00022692"/>
    </source>
</evidence>
<dbReference type="Pfam" id="PF07738">
    <property type="entry name" value="Sad1_UNC"/>
    <property type="match status" value="2"/>
</dbReference>
<organism evidence="8 9">
    <name type="scientific">Tricholomella constricta</name>
    <dbReference type="NCBI Taxonomy" id="117010"/>
    <lineage>
        <taxon>Eukaryota</taxon>
        <taxon>Fungi</taxon>
        <taxon>Dikarya</taxon>
        <taxon>Basidiomycota</taxon>
        <taxon>Agaricomycotina</taxon>
        <taxon>Agaricomycetes</taxon>
        <taxon>Agaricomycetidae</taxon>
        <taxon>Agaricales</taxon>
        <taxon>Tricholomatineae</taxon>
        <taxon>Lyophyllaceae</taxon>
        <taxon>Tricholomella</taxon>
    </lineage>
</organism>
<dbReference type="Proteomes" id="UP000565441">
    <property type="component" value="Unassembled WGS sequence"/>
</dbReference>
<dbReference type="PANTHER" id="PTHR12911:SF8">
    <property type="entry name" value="KLAROID PROTEIN-RELATED"/>
    <property type="match status" value="1"/>
</dbReference>
<feature type="domain" description="SUN" evidence="6">
    <location>
        <begin position="181"/>
        <end position="383"/>
    </location>
</feature>
<keyword evidence="2 5" id="KW-0812">Transmembrane</keyword>
<protein>
    <recommendedName>
        <fullName evidence="6">SUN domain-containing protein</fullName>
    </recommendedName>
</protein>
<gene>
    <name evidence="8" type="ORF">D9615_001518</name>
    <name evidence="7" type="ORF">D9615_010545</name>
</gene>
<dbReference type="AlphaFoldDB" id="A0A8H5M911"/>
<dbReference type="PANTHER" id="PTHR12911">
    <property type="entry name" value="SAD1/UNC-84-LIKE PROTEIN-RELATED"/>
    <property type="match status" value="1"/>
</dbReference>
<evidence type="ECO:0000313" key="7">
    <source>
        <dbReference type="EMBL" id="KAF5366883.1"/>
    </source>
</evidence>
<evidence type="ECO:0000256" key="4">
    <source>
        <dbReference type="ARBA" id="ARBA00023136"/>
    </source>
</evidence>
<dbReference type="InterPro" id="IPR012919">
    <property type="entry name" value="SUN_dom"/>
</dbReference>
<dbReference type="InterPro" id="IPR045119">
    <property type="entry name" value="SUN1-5"/>
</dbReference>
<keyword evidence="3 5" id="KW-1133">Transmembrane helix</keyword>
<evidence type="ECO:0000313" key="9">
    <source>
        <dbReference type="Proteomes" id="UP000565441"/>
    </source>
</evidence>
<evidence type="ECO:0000313" key="8">
    <source>
        <dbReference type="EMBL" id="KAF5385192.1"/>
    </source>
</evidence>
<evidence type="ECO:0000256" key="3">
    <source>
        <dbReference type="ARBA" id="ARBA00022989"/>
    </source>
</evidence>
<proteinExistence type="predicted"/>
<comment type="subcellular location">
    <subcellularLocation>
        <location evidence="1">Membrane</location>
    </subcellularLocation>
</comment>
<evidence type="ECO:0000256" key="5">
    <source>
        <dbReference type="SAM" id="Phobius"/>
    </source>
</evidence>
<evidence type="ECO:0000259" key="6">
    <source>
        <dbReference type="PROSITE" id="PS51469"/>
    </source>
</evidence>
<keyword evidence="4 5" id="KW-0472">Membrane</keyword>
<feature type="transmembrane region" description="Helical" evidence="5">
    <location>
        <begin position="128"/>
        <end position="151"/>
    </location>
</feature>